<dbReference type="Proteomes" id="UP000319837">
    <property type="component" value="Unassembled WGS sequence"/>
</dbReference>
<accession>A0A553SPV4</accession>
<sequence>MAIILAGCQKAPAQQNNQSEPEHTKANDSEEPVPSLKTEAEEPMTTQEKEQFFQAVEIGNISEITSFIEDGADINSVDQEGRTAAMLATYNNDPETVKLLINNGADVNIQDNMKNNPFLYAGAEGYLEIVKLTINAGADPKLLNRFGGTALIPASEHGYVYVVKELLEQTDIDVNHVNDLGWTAILEAVVLGNGGKHQQDTLQLLITHGADVNIPDSNGVTPLQHAKKLGYKKISDILLDAGAN</sequence>
<feature type="repeat" description="ANK" evidence="3">
    <location>
        <begin position="180"/>
        <end position="217"/>
    </location>
</feature>
<dbReference type="Pfam" id="PF00023">
    <property type="entry name" value="Ank"/>
    <property type="match status" value="1"/>
</dbReference>
<dbReference type="SUPFAM" id="SSF48403">
    <property type="entry name" value="Ankyrin repeat"/>
    <property type="match status" value="1"/>
</dbReference>
<feature type="repeat" description="ANK" evidence="3">
    <location>
        <begin position="80"/>
        <end position="112"/>
    </location>
</feature>
<dbReference type="RefSeq" id="WP_185767219.1">
    <property type="nucleotide sequence ID" value="NZ_RIBP01000004.1"/>
</dbReference>
<comment type="caution">
    <text evidence="5">The sequence shown here is derived from an EMBL/GenBank/DDBJ whole genome shotgun (WGS) entry which is preliminary data.</text>
</comment>
<dbReference type="InterPro" id="IPR036770">
    <property type="entry name" value="Ankyrin_rpt-contain_sf"/>
</dbReference>
<dbReference type="EMBL" id="RIBP01000004">
    <property type="protein sequence ID" value="TRZ39024.1"/>
    <property type="molecule type" value="Genomic_DNA"/>
</dbReference>
<evidence type="ECO:0000256" key="2">
    <source>
        <dbReference type="ARBA" id="ARBA00023043"/>
    </source>
</evidence>
<keyword evidence="1" id="KW-0677">Repeat</keyword>
<dbReference type="PANTHER" id="PTHR24201:SF15">
    <property type="entry name" value="ANKYRIN REPEAT DOMAIN-CONTAINING PROTEIN 66"/>
    <property type="match status" value="1"/>
</dbReference>
<organism evidence="5 6">
    <name type="scientific">Niallia circulans</name>
    <name type="common">Bacillus circulans</name>
    <dbReference type="NCBI Taxonomy" id="1397"/>
    <lineage>
        <taxon>Bacteria</taxon>
        <taxon>Bacillati</taxon>
        <taxon>Bacillota</taxon>
        <taxon>Bacilli</taxon>
        <taxon>Bacillales</taxon>
        <taxon>Bacillaceae</taxon>
        <taxon>Niallia</taxon>
    </lineage>
</organism>
<evidence type="ECO:0000256" key="3">
    <source>
        <dbReference type="PROSITE-ProRule" id="PRU00023"/>
    </source>
</evidence>
<dbReference type="InterPro" id="IPR002110">
    <property type="entry name" value="Ankyrin_rpt"/>
</dbReference>
<dbReference type="Pfam" id="PF12796">
    <property type="entry name" value="Ank_2"/>
    <property type="match status" value="1"/>
</dbReference>
<evidence type="ECO:0000256" key="1">
    <source>
        <dbReference type="ARBA" id="ARBA00022737"/>
    </source>
</evidence>
<reference evidence="6" key="1">
    <citation type="submission" date="2018-10" db="EMBL/GenBank/DDBJ databases">
        <title>FDA dAtabase for Regulatory Grade micrObial Sequences (FDA-ARGOS): Supporting development and validation of Infectious Disease Dx tests.</title>
        <authorList>
            <person name="Minogue T."/>
            <person name="Wolcott M."/>
            <person name="Wasieloski L."/>
            <person name="Aguilar W."/>
            <person name="Moore D."/>
            <person name="Tallon L."/>
            <person name="Sadzewicz L."/>
            <person name="Sengamalay N."/>
            <person name="Ott S."/>
            <person name="Godinez A."/>
            <person name="Nagaraj S."/>
            <person name="Vavikolanu K."/>
            <person name="Vyas G."/>
            <person name="Nadendla S."/>
            <person name="George J."/>
            <person name="Sichtig H."/>
        </authorList>
    </citation>
    <scope>NUCLEOTIDE SEQUENCE [LARGE SCALE GENOMIC DNA]</scope>
    <source>
        <strain evidence="6">FDAARGOS_343</strain>
    </source>
</reference>
<protein>
    <submittedName>
        <fullName evidence="5">Ankyrin repeat domain-containing protein</fullName>
    </submittedName>
</protein>
<dbReference type="SMART" id="SM00248">
    <property type="entry name" value="ANK"/>
    <property type="match status" value="6"/>
</dbReference>
<dbReference type="AlphaFoldDB" id="A0A553SPV4"/>
<evidence type="ECO:0000313" key="6">
    <source>
        <dbReference type="Proteomes" id="UP000319837"/>
    </source>
</evidence>
<dbReference type="Gene3D" id="1.25.40.20">
    <property type="entry name" value="Ankyrin repeat-containing domain"/>
    <property type="match status" value="2"/>
</dbReference>
<name>A0A553SPV4_NIACI</name>
<evidence type="ECO:0000256" key="4">
    <source>
        <dbReference type="SAM" id="MobiDB-lite"/>
    </source>
</evidence>
<feature type="repeat" description="ANK" evidence="3">
    <location>
        <begin position="218"/>
        <end position="244"/>
    </location>
</feature>
<keyword evidence="2 3" id="KW-0040">ANK repeat</keyword>
<dbReference type="PROSITE" id="PS50088">
    <property type="entry name" value="ANK_REPEAT"/>
    <property type="match status" value="3"/>
</dbReference>
<proteinExistence type="predicted"/>
<dbReference type="PROSITE" id="PS50297">
    <property type="entry name" value="ANK_REP_REGION"/>
    <property type="match status" value="2"/>
</dbReference>
<evidence type="ECO:0000313" key="5">
    <source>
        <dbReference type="EMBL" id="TRZ39024.1"/>
    </source>
</evidence>
<dbReference type="InterPro" id="IPR050776">
    <property type="entry name" value="Ank_Repeat/CDKN_Inhibitor"/>
</dbReference>
<gene>
    <name evidence="5" type="ORF">CEQ21_10435</name>
</gene>
<feature type="region of interest" description="Disordered" evidence="4">
    <location>
        <begin position="1"/>
        <end position="46"/>
    </location>
</feature>
<dbReference type="PANTHER" id="PTHR24201">
    <property type="entry name" value="ANK_REP_REGION DOMAIN-CONTAINING PROTEIN"/>
    <property type="match status" value="1"/>
</dbReference>